<dbReference type="Pfam" id="PF00226">
    <property type="entry name" value="DnaJ"/>
    <property type="match status" value="1"/>
</dbReference>
<dbReference type="PANTHER" id="PTHR44145">
    <property type="entry name" value="DNAJ HOMOLOG SUBFAMILY A MEMBER 3, MITOCHONDRIAL"/>
    <property type="match status" value="1"/>
</dbReference>
<evidence type="ECO:0000313" key="5">
    <source>
        <dbReference type="Proteomes" id="UP001310594"/>
    </source>
</evidence>
<feature type="region of interest" description="Disordered" evidence="2">
    <location>
        <begin position="148"/>
        <end position="179"/>
    </location>
</feature>
<evidence type="ECO:0000256" key="2">
    <source>
        <dbReference type="SAM" id="MobiDB-lite"/>
    </source>
</evidence>
<dbReference type="EMBL" id="JAVRQU010000008">
    <property type="protein sequence ID" value="KAK5699852.1"/>
    <property type="molecule type" value="Genomic_DNA"/>
</dbReference>
<dbReference type="PANTHER" id="PTHR44145:SF3">
    <property type="entry name" value="DNAJ HOMOLOG SUBFAMILY A MEMBER 3, MITOCHONDRIAL"/>
    <property type="match status" value="1"/>
</dbReference>
<dbReference type="InterPro" id="IPR051938">
    <property type="entry name" value="Apopto_cytoskel_mod"/>
</dbReference>
<feature type="compositionally biased region" description="Polar residues" evidence="2">
    <location>
        <begin position="167"/>
        <end position="179"/>
    </location>
</feature>
<reference evidence="4" key="1">
    <citation type="submission" date="2023-08" db="EMBL/GenBank/DDBJ databases">
        <title>Black Yeasts Isolated from many extreme environments.</title>
        <authorList>
            <person name="Coleine C."/>
            <person name="Stajich J.E."/>
            <person name="Selbmann L."/>
        </authorList>
    </citation>
    <scope>NUCLEOTIDE SEQUENCE</scope>
    <source>
        <strain evidence="4">CCFEE 5810</strain>
    </source>
</reference>
<dbReference type="InterPro" id="IPR001623">
    <property type="entry name" value="DnaJ_domain"/>
</dbReference>
<comment type="caution">
    <text evidence="4">The sequence shown here is derived from an EMBL/GenBank/DDBJ whole genome shotgun (WGS) entry which is preliminary data.</text>
</comment>
<feature type="compositionally biased region" description="Basic and acidic residues" evidence="2">
    <location>
        <begin position="45"/>
        <end position="60"/>
    </location>
</feature>
<dbReference type="CDD" id="cd06257">
    <property type="entry name" value="DnaJ"/>
    <property type="match status" value="1"/>
</dbReference>
<gene>
    <name evidence="4" type="primary">JID1</name>
    <name evidence="4" type="ORF">LTR97_005984</name>
</gene>
<feature type="region of interest" description="Disordered" evidence="2">
    <location>
        <begin position="42"/>
        <end position="72"/>
    </location>
</feature>
<dbReference type="InterPro" id="IPR036869">
    <property type="entry name" value="J_dom_sf"/>
</dbReference>
<proteinExistence type="predicted"/>
<dbReference type="SUPFAM" id="SSF46565">
    <property type="entry name" value="Chaperone J-domain"/>
    <property type="match status" value="1"/>
</dbReference>
<name>A0AAN7VSK4_9PEZI</name>
<dbReference type="Gene3D" id="1.10.287.110">
    <property type="entry name" value="DnaJ domain"/>
    <property type="match status" value="1"/>
</dbReference>
<accession>A0AAN7VSK4</accession>
<evidence type="ECO:0000313" key="4">
    <source>
        <dbReference type="EMBL" id="KAK5699852.1"/>
    </source>
</evidence>
<dbReference type="Proteomes" id="UP001310594">
    <property type="component" value="Unassembled WGS sequence"/>
</dbReference>
<dbReference type="PRINTS" id="PR00625">
    <property type="entry name" value="JDOMAIN"/>
</dbReference>
<feature type="domain" description="J" evidence="3">
    <location>
        <begin position="75"/>
        <end position="142"/>
    </location>
</feature>
<sequence length="326" mass="36056">MLSKKPSLLISAYGNLHSFNSASKSTTSSHREGTRARQYATITGDGHDEAPVQPKRESAKPHHWPVPAKGQQHPTPYQILATKSNAAYTKHQFYALVKLYHPDLTSASPLAHQQKLERYRLIVAAHTILSDPVKRSAYDRFGAGWNGKAEAGAPQSSTSGHPAPGPFSQSWQSGSQSNADPIWNNATWEDWEKFYAWRARKNGENTSPDPQSPLYMRNSRFILLISLLAFAGGSANYNRAQDAGAYYIEQRDLVHDRAAKDLRRVRQEVGGLTGKEERVQWFLRQREATMGGMSGGDVEAMRAEKASRVLAAPEVCRSEGVSGRGP</sequence>
<evidence type="ECO:0000256" key="1">
    <source>
        <dbReference type="ARBA" id="ARBA00023186"/>
    </source>
</evidence>
<dbReference type="PROSITE" id="PS50076">
    <property type="entry name" value="DNAJ_2"/>
    <property type="match status" value="1"/>
</dbReference>
<protein>
    <submittedName>
        <fullName evidence="4">J domain-containing protein 1</fullName>
    </submittedName>
</protein>
<keyword evidence="1" id="KW-0143">Chaperone</keyword>
<evidence type="ECO:0000259" key="3">
    <source>
        <dbReference type="PROSITE" id="PS50076"/>
    </source>
</evidence>
<dbReference type="AlphaFoldDB" id="A0AAN7VSK4"/>
<organism evidence="4 5">
    <name type="scientific">Elasticomyces elasticus</name>
    <dbReference type="NCBI Taxonomy" id="574655"/>
    <lineage>
        <taxon>Eukaryota</taxon>
        <taxon>Fungi</taxon>
        <taxon>Dikarya</taxon>
        <taxon>Ascomycota</taxon>
        <taxon>Pezizomycotina</taxon>
        <taxon>Dothideomycetes</taxon>
        <taxon>Dothideomycetidae</taxon>
        <taxon>Mycosphaerellales</taxon>
        <taxon>Teratosphaeriaceae</taxon>
        <taxon>Elasticomyces</taxon>
    </lineage>
</organism>